<protein>
    <submittedName>
        <fullName evidence="3">Glutamine--fructose-6-phosphate aminotransferase [isomerizing] 2</fullName>
    </submittedName>
</protein>
<feature type="domain" description="SIS" evidence="2">
    <location>
        <begin position="49"/>
        <end position="206"/>
    </location>
</feature>
<dbReference type="EMBL" id="JACGWK010000001">
    <property type="protein sequence ID" value="KAL0379854.1"/>
    <property type="molecule type" value="Genomic_DNA"/>
</dbReference>
<organism evidence="3">
    <name type="scientific">Sesamum angustifolium</name>
    <dbReference type="NCBI Taxonomy" id="2727405"/>
    <lineage>
        <taxon>Eukaryota</taxon>
        <taxon>Viridiplantae</taxon>
        <taxon>Streptophyta</taxon>
        <taxon>Embryophyta</taxon>
        <taxon>Tracheophyta</taxon>
        <taxon>Spermatophyta</taxon>
        <taxon>Magnoliopsida</taxon>
        <taxon>eudicotyledons</taxon>
        <taxon>Gunneridae</taxon>
        <taxon>Pentapetalae</taxon>
        <taxon>asterids</taxon>
        <taxon>lamiids</taxon>
        <taxon>Lamiales</taxon>
        <taxon>Pedaliaceae</taxon>
        <taxon>Sesamum</taxon>
    </lineage>
</organism>
<proteinExistence type="predicted"/>
<dbReference type="SUPFAM" id="SSF53697">
    <property type="entry name" value="SIS domain"/>
    <property type="match status" value="1"/>
</dbReference>
<dbReference type="CDD" id="cd05009">
    <property type="entry name" value="SIS_GlmS_GlmD_2"/>
    <property type="match status" value="1"/>
</dbReference>
<dbReference type="FunFam" id="3.40.50.10490:FF:000001">
    <property type="entry name" value="Glutamine--fructose-6-phosphate aminotransferase [isomerizing]"/>
    <property type="match status" value="1"/>
</dbReference>
<dbReference type="Gene3D" id="3.40.50.10490">
    <property type="entry name" value="Glucose-6-phosphate isomerase like protein, domain 1"/>
    <property type="match status" value="2"/>
</dbReference>
<dbReference type="InterPro" id="IPR035466">
    <property type="entry name" value="GlmS/AgaS_SIS"/>
</dbReference>
<dbReference type="PROSITE" id="PS51464">
    <property type="entry name" value="SIS"/>
    <property type="match status" value="2"/>
</dbReference>
<comment type="caution">
    <text evidence="3">The sequence shown here is derived from an EMBL/GenBank/DDBJ whole genome shotgun (WGS) entry which is preliminary data.</text>
</comment>
<dbReference type="GO" id="GO:0006047">
    <property type="term" value="P:UDP-N-acetylglucosamine metabolic process"/>
    <property type="evidence" value="ECO:0007669"/>
    <property type="project" value="TreeGrafter"/>
</dbReference>
<dbReference type="GO" id="GO:0006002">
    <property type="term" value="P:fructose 6-phosphate metabolic process"/>
    <property type="evidence" value="ECO:0007669"/>
    <property type="project" value="TreeGrafter"/>
</dbReference>
<dbReference type="FunFam" id="3.40.50.10490:FF:000002">
    <property type="entry name" value="Glutamine--fructose-6-phosphate aminotransferase [isomerizing]"/>
    <property type="match status" value="1"/>
</dbReference>
<sequence>MEGASIFKFDHAKGKGGETLVRPASVQRALSVLEMEVEQINKGKYEHYMQKEIHEQPESLKTTMRGRLIRGGSCKAKSVLLGGIKDTSNYKRSRRIVFIAGTSIMQPAARPILEELSGAHIREDTTVFVSQSGETADTLQALEYALENGALCVGITNTVGSAIARYTHCGVHINAGCEIGVASTKAYTSQFVMAMLALAIGDDTISSQARREAIIDGLFDLPSKSNIVARPTGYIESERSSQARPGNERSCSITDCRTIPSRFWKRYNYATALEGALKVKEVALMHSEGILAGEMKHGPLALVDETLPIVVIATRDACFSKQQSVIQQLHARKGRLIVMCTKGEAASVCVGGSCRVIEVPQVEDCLQPVINIVPLQLLAYHLTVLRGYNVDQPRNLAKSVTTQ</sequence>
<dbReference type="InterPro" id="IPR046348">
    <property type="entry name" value="SIS_dom_sf"/>
</dbReference>
<evidence type="ECO:0000256" key="1">
    <source>
        <dbReference type="ARBA" id="ARBA00022737"/>
    </source>
</evidence>
<keyword evidence="1" id="KW-0677">Repeat</keyword>
<keyword evidence="3" id="KW-0808">Transferase</keyword>
<dbReference type="GO" id="GO:0006487">
    <property type="term" value="P:protein N-linked glycosylation"/>
    <property type="evidence" value="ECO:0007669"/>
    <property type="project" value="TreeGrafter"/>
</dbReference>
<dbReference type="PANTHER" id="PTHR10937">
    <property type="entry name" value="GLUCOSAMINE--FRUCTOSE-6-PHOSPHATE AMINOTRANSFERASE, ISOMERIZING"/>
    <property type="match status" value="1"/>
</dbReference>
<dbReference type="CDD" id="cd05008">
    <property type="entry name" value="SIS_GlmS_GlmD_1"/>
    <property type="match status" value="1"/>
</dbReference>
<dbReference type="InterPro" id="IPR035490">
    <property type="entry name" value="GlmS/FrlB_SIS"/>
</dbReference>
<accession>A0AAW2RIG5</accession>
<dbReference type="GO" id="GO:0097367">
    <property type="term" value="F:carbohydrate derivative binding"/>
    <property type="evidence" value="ECO:0007669"/>
    <property type="project" value="InterPro"/>
</dbReference>
<evidence type="ECO:0000313" key="3">
    <source>
        <dbReference type="EMBL" id="KAL0379854.1"/>
    </source>
</evidence>
<gene>
    <name evidence="3" type="ORF">Sangu_0049700</name>
</gene>
<feature type="domain" description="SIS" evidence="2">
    <location>
        <begin position="269"/>
        <end position="393"/>
    </location>
</feature>
<dbReference type="GO" id="GO:0046349">
    <property type="term" value="P:amino sugar biosynthetic process"/>
    <property type="evidence" value="ECO:0007669"/>
    <property type="project" value="UniProtKB-ARBA"/>
</dbReference>
<keyword evidence="3" id="KW-0032">Aminotransferase</keyword>
<dbReference type="Pfam" id="PF01380">
    <property type="entry name" value="SIS"/>
    <property type="match status" value="2"/>
</dbReference>
<reference evidence="3" key="1">
    <citation type="submission" date="2020-06" db="EMBL/GenBank/DDBJ databases">
        <authorList>
            <person name="Li T."/>
            <person name="Hu X."/>
            <person name="Zhang T."/>
            <person name="Song X."/>
            <person name="Zhang H."/>
            <person name="Dai N."/>
            <person name="Sheng W."/>
            <person name="Hou X."/>
            <person name="Wei L."/>
        </authorList>
    </citation>
    <scope>NUCLEOTIDE SEQUENCE</scope>
    <source>
        <strain evidence="3">G01</strain>
        <tissue evidence="3">Leaf</tissue>
    </source>
</reference>
<reference evidence="3" key="2">
    <citation type="journal article" date="2024" name="Plant">
        <title>Genomic evolution and insights into agronomic trait innovations of Sesamum species.</title>
        <authorList>
            <person name="Miao H."/>
            <person name="Wang L."/>
            <person name="Qu L."/>
            <person name="Liu H."/>
            <person name="Sun Y."/>
            <person name="Le M."/>
            <person name="Wang Q."/>
            <person name="Wei S."/>
            <person name="Zheng Y."/>
            <person name="Lin W."/>
            <person name="Duan Y."/>
            <person name="Cao H."/>
            <person name="Xiong S."/>
            <person name="Wang X."/>
            <person name="Wei L."/>
            <person name="Li C."/>
            <person name="Ma Q."/>
            <person name="Ju M."/>
            <person name="Zhao R."/>
            <person name="Li G."/>
            <person name="Mu C."/>
            <person name="Tian Q."/>
            <person name="Mei H."/>
            <person name="Zhang T."/>
            <person name="Gao T."/>
            <person name="Zhang H."/>
        </authorList>
    </citation>
    <scope>NUCLEOTIDE SEQUENCE</scope>
    <source>
        <strain evidence="3">G01</strain>
    </source>
</reference>
<dbReference type="GO" id="GO:0004360">
    <property type="term" value="F:glutamine-fructose-6-phosphate transaminase (isomerizing) activity"/>
    <property type="evidence" value="ECO:0007669"/>
    <property type="project" value="UniProtKB-ARBA"/>
</dbReference>
<dbReference type="PANTHER" id="PTHR10937:SF0">
    <property type="entry name" value="GLUTAMINE--FRUCTOSE-6-PHOSPHATE TRANSAMINASE (ISOMERIZING)"/>
    <property type="match status" value="1"/>
</dbReference>
<evidence type="ECO:0000259" key="2">
    <source>
        <dbReference type="PROSITE" id="PS51464"/>
    </source>
</evidence>
<dbReference type="AlphaFoldDB" id="A0AAW2RIG5"/>
<name>A0AAW2RIG5_9LAMI</name>
<dbReference type="InterPro" id="IPR001347">
    <property type="entry name" value="SIS_dom"/>
</dbReference>